<evidence type="ECO:0000313" key="1">
    <source>
        <dbReference type="EMBL" id="QHU28202.1"/>
    </source>
</evidence>
<organism evidence="1">
    <name type="scientific">viral metagenome</name>
    <dbReference type="NCBI Taxonomy" id="1070528"/>
    <lineage>
        <taxon>unclassified sequences</taxon>
        <taxon>metagenomes</taxon>
        <taxon>organismal metagenomes</taxon>
    </lineage>
</organism>
<reference evidence="1" key="1">
    <citation type="journal article" date="2020" name="Nature">
        <title>Giant virus diversity and host interactions through global metagenomics.</title>
        <authorList>
            <person name="Schulz F."/>
            <person name="Roux S."/>
            <person name="Paez-Espino D."/>
            <person name="Jungbluth S."/>
            <person name="Walsh D.A."/>
            <person name="Denef V.J."/>
            <person name="McMahon K.D."/>
            <person name="Konstantinidis K.T."/>
            <person name="Eloe-Fadrosh E.A."/>
            <person name="Kyrpides N.C."/>
            <person name="Woyke T."/>
        </authorList>
    </citation>
    <scope>NUCLEOTIDE SEQUENCE</scope>
    <source>
        <strain evidence="1">GVMAG-M-3300027770-73</strain>
    </source>
</reference>
<sequence length="76" mass="9192">MELQIQLEENHIKMENIQFQKMVFLFNALNEGWSIQKRKDSYIFTKKHEGKKEIFLDSYLMSFLKNNFDSTKLLLS</sequence>
<name>A0A6C0LGD5_9ZZZZ</name>
<accession>A0A6C0LGD5</accession>
<protein>
    <submittedName>
        <fullName evidence="1">Uncharacterized protein</fullName>
    </submittedName>
</protein>
<proteinExistence type="predicted"/>
<dbReference type="AlphaFoldDB" id="A0A6C0LGD5"/>
<dbReference type="EMBL" id="MN740471">
    <property type="protein sequence ID" value="QHU28202.1"/>
    <property type="molecule type" value="Genomic_DNA"/>
</dbReference>